<organism evidence="1 2">
    <name type="scientific">Dioscorea alata</name>
    <name type="common">Purple yam</name>
    <dbReference type="NCBI Taxonomy" id="55571"/>
    <lineage>
        <taxon>Eukaryota</taxon>
        <taxon>Viridiplantae</taxon>
        <taxon>Streptophyta</taxon>
        <taxon>Embryophyta</taxon>
        <taxon>Tracheophyta</taxon>
        <taxon>Spermatophyta</taxon>
        <taxon>Magnoliopsida</taxon>
        <taxon>Liliopsida</taxon>
        <taxon>Dioscoreales</taxon>
        <taxon>Dioscoreaceae</taxon>
        <taxon>Dioscorea</taxon>
    </lineage>
</organism>
<proteinExistence type="predicted"/>
<sequence>ESPRCSSPEAEVGMRVEDLWDSIQEPQLSPSEKLNSCFDSIPVSSFPPAPSSQVIDIPSDSSLAAAVDTLSKKDASWIDKYIGIVEFAGIAVWLLHQASGQGSNGVGSDDVTSETTDSEAAASMGGSFLESLTSSDFYKKTKVHDILGSFRWAPFLALQKSDSFLTMLLLLSKYRMKSLPVVDLGDGKIDNIITQSAVVHMLAECVGLHWFEDWGTKKLFELGLPIMKPSRLVKVSEDEPVLKAFQLMRRKGIGGLPVVEANGKKAIGNISIRDVQYLLTAPEIYKDYRSIRAKDFVLLVRSYLKEHEGTSPRLLGVITCKRTDTIKDIILKLDSYKIQRIYVVDDEDNLEGVITLRDIISKLVHEPRGYFGDFFDGVVPLPQNSRV</sequence>
<feature type="non-terminal residue" evidence="1">
    <location>
        <position position="1"/>
    </location>
</feature>
<evidence type="ECO:0000313" key="1">
    <source>
        <dbReference type="EMBL" id="KAH7684811.1"/>
    </source>
</evidence>
<name>A0ACB7WAR1_DIOAL</name>
<gene>
    <name evidence="1" type="ORF">IHE45_04G002200</name>
</gene>
<protein>
    <submittedName>
        <fullName evidence="1">5'-AMP-activated protein kinase gamma subunit protein</fullName>
    </submittedName>
</protein>
<keyword evidence="1" id="KW-0808">Transferase</keyword>
<keyword evidence="1" id="KW-0418">Kinase</keyword>
<evidence type="ECO:0000313" key="2">
    <source>
        <dbReference type="Proteomes" id="UP000827976"/>
    </source>
</evidence>
<comment type="caution">
    <text evidence="1">The sequence shown here is derived from an EMBL/GenBank/DDBJ whole genome shotgun (WGS) entry which is preliminary data.</text>
</comment>
<dbReference type="Proteomes" id="UP000827976">
    <property type="component" value="Chromosome 4"/>
</dbReference>
<dbReference type="EMBL" id="CM037014">
    <property type="protein sequence ID" value="KAH7684811.1"/>
    <property type="molecule type" value="Genomic_DNA"/>
</dbReference>
<reference evidence="2" key="1">
    <citation type="journal article" date="2022" name="Nat. Commun.">
        <title>Chromosome evolution and the genetic basis of agronomically important traits in greater yam.</title>
        <authorList>
            <person name="Bredeson J.V."/>
            <person name="Lyons J.B."/>
            <person name="Oniyinde I.O."/>
            <person name="Okereke N.R."/>
            <person name="Kolade O."/>
            <person name="Nnabue I."/>
            <person name="Nwadili C.O."/>
            <person name="Hribova E."/>
            <person name="Parker M."/>
            <person name="Nwogha J."/>
            <person name="Shu S."/>
            <person name="Carlson J."/>
            <person name="Kariba R."/>
            <person name="Muthemba S."/>
            <person name="Knop K."/>
            <person name="Barton G.J."/>
            <person name="Sherwood A.V."/>
            <person name="Lopez-Montes A."/>
            <person name="Asiedu R."/>
            <person name="Jamnadass R."/>
            <person name="Muchugi A."/>
            <person name="Goodstein D."/>
            <person name="Egesi C.N."/>
            <person name="Featherston J."/>
            <person name="Asfaw A."/>
            <person name="Simpson G.G."/>
            <person name="Dolezel J."/>
            <person name="Hendre P.S."/>
            <person name="Van Deynze A."/>
            <person name="Kumar P.L."/>
            <person name="Obidiegwu J.E."/>
            <person name="Bhattacharjee R."/>
            <person name="Rokhsar D.S."/>
        </authorList>
    </citation>
    <scope>NUCLEOTIDE SEQUENCE [LARGE SCALE GENOMIC DNA]</scope>
    <source>
        <strain evidence="2">cv. TDa95/00328</strain>
    </source>
</reference>
<accession>A0ACB7WAR1</accession>
<keyword evidence="2" id="KW-1185">Reference proteome</keyword>